<dbReference type="AlphaFoldDB" id="A0A8J3ZFP3"/>
<dbReference type="Proteomes" id="UP000612585">
    <property type="component" value="Unassembled WGS sequence"/>
</dbReference>
<dbReference type="GO" id="GO:0003677">
    <property type="term" value="F:DNA binding"/>
    <property type="evidence" value="ECO:0007669"/>
    <property type="project" value="InterPro"/>
</dbReference>
<proteinExistence type="predicted"/>
<dbReference type="Pfam" id="PF13560">
    <property type="entry name" value="HTH_31"/>
    <property type="match status" value="1"/>
</dbReference>
<accession>A0A8J3ZFP3</accession>
<dbReference type="InterPro" id="IPR010982">
    <property type="entry name" value="Lambda_DNA-bd_dom_sf"/>
</dbReference>
<evidence type="ECO:0008006" key="3">
    <source>
        <dbReference type="Google" id="ProtNLM"/>
    </source>
</evidence>
<protein>
    <recommendedName>
        <fullName evidence="3">Helix-turn-helix domain-containing protein</fullName>
    </recommendedName>
</protein>
<reference evidence="1" key="1">
    <citation type="submission" date="2021-01" db="EMBL/GenBank/DDBJ databases">
        <title>Whole genome shotgun sequence of Virgisporangium aurantiacum NBRC 16421.</title>
        <authorList>
            <person name="Komaki H."/>
            <person name="Tamura T."/>
        </authorList>
    </citation>
    <scope>NUCLEOTIDE SEQUENCE</scope>
    <source>
        <strain evidence="1">NBRC 16421</strain>
    </source>
</reference>
<dbReference type="CDD" id="cd00093">
    <property type="entry name" value="HTH_XRE"/>
    <property type="match status" value="1"/>
</dbReference>
<keyword evidence="2" id="KW-1185">Reference proteome</keyword>
<name>A0A8J3ZFP3_9ACTN</name>
<dbReference type="Gene3D" id="1.10.260.40">
    <property type="entry name" value="lambda repressor-like DNA-binding domains"/>
    <property type="match status" value="1"/>
</dbReference>
<comment type="caution">
    <text evidence="1">The sequence shown here is derived from an EMBL/GenBank/DDBJ whole genome shotgun (WGS) entry which is preliminary data.</text>
</comment>
<dbReference type="SUPFAM" id="SSF47413">
    <property type="entry name" value="lambda repressor-like DNA-binding domains"/>
    <property type="match status" value="1"/>
</dbReference>
<sequence>MSQARAAQHLGASQQWISQVERGIVAPTTDAIERLFAIFDLKVILDVEPTGTGLRALDEEIDEVRSLSDDDRLAVVDTFRRAFDELAPVPWVVSGRLGAFLQGAPLRVYRLDLAVAEPDLDRLAGVFESHQCDRWNESLLDYYGAPVHPRLPGPMRWLLGPNELRVEVADRLPASITVGVAGRYLPVRPLADIEVRDPGIATVMRRVRTRVIHS</sequence>
<dbReference type="InterPro" id="IPR001387">
    <property type="entry name" value="Cro/C1-type_HTH"/>
</dbReference>
<evidence type="ECO:0000313" key="1">
    <source>
        <dbReference type="EMBL" id="GIJ61938.1"/>
    </source>
</evidence>
<dbReference type="EMBL" id="BOPG01000072">
    <property type="protein sequence ID" value="GIJ61938.1"/>
    <property type="molecule type" value="Genomic_DNA"/>
</dbReference>
<organism evidence="1 2">
    <name type="scientific">Virgisporangium aurantiacum</name>
    <dbReference type="NCBI Taxonomy" id="175570"/>
    <lineage>
        <taxon>Bacteria</taxon>
        <taxon>Bacillati</taxon>
        <taxon>Actinomycetota</taxon>
        <taxon>Actinomycetes</taxon>
        <taxon>Micromonosporales</taxon>
        <taxon>Micromonosporaceae</taxon>
        <taxon>Virgisporangium</taxon>
    </lineage>
</organism>
<evidence type="ECO:0000313" key="2">
    <source>
        <dbReference type="Proteomes" id="UP000612585"/>
    </source>
</evidence>
<gene>
    <name evidence="1" type="ORF">Vau01_094540</name>
</gene>